<name>A0A409WN61_9AGAR</name>
<dbReference type="STRING" id="231916.A0A409WN61"/>
<evidence type="ECO:0000256" key="3">
    <source>
        <dbReference type="ARBA" id="ARBA00022833"/>
    </source>
</evidence>
<dbReference type="Pfam" id="PF01753">
    <property type="entry name" value="zf-MYND"/>
    <property type="match status" value="1"/>
</dbReference>
<dbReference type="OrthoDB" id="3046414at2759"/>
<keyword evidence="3" id="KW-0862">Zinc</keyword>
<protein>
    <recommendedName>
        <fullName evidence="5">MYND-type domain-containing protein</fullName>
    </recommendedName>
</protein>
<proteinExistence type="predicted"/>
<evidence type="ECO:0000259" key="5">
    <source>
        <dbReference type="PROSITE" id="PS50865"/>
    </source>
</evidence>
<sequence>MDPVPLQRSALSTIEAMFMKASPALLREIFDAWRPTDICKFAFVNKRCRGVARSYISSRWGVTGFLCRFMASVEEFQEFINLDNAVVFGPAVSSFFHRSSERHNTLDICIHVRSTENLASLLQTERYIFLPEPAGADSFEESVVQRLLHTPESQLKSSGERNSSEKDRSSWGPFEFVKRHPYRKLRVHVVRCEPYRHILALHSTAMMNFIGWNCAISLFPRSTFGSRRSFVARQDNVPSDGLSTGFKVWFDKFARKNDIAVIDLTHKRYYGVETGARYIGDALSWVIPDGYPDLQSVFHVSNGPSFEVLDWTSGTTRADSYLRIGEPGVWSHQLHILSLLTTIPSMPVPAASKLVFCGNPSCEKPDQATVLRLCSGCHSKRYCSKECQKADWKEHKGPCRNKAKDEAPWQQAVSDFNENYGSYVASYGVGAVSTVCSLDLAKVPSQLEWQGLWRSYICVVVLRVQKHSLVGFGPIYTVKFVRVYAGKIEEEFANMDNKENYFTSIAARQWPVGLLYKVVSDSSEAVKSRIISVRAFHPADIMAPIYYMANMPGLAKLLDDI</sequence>
<evidence type="ECO:0000313" key="6">
    <source>
        <dbReference type="EMBL" id="PPQ79930.1"/>
    </source>
</evidence>
<accession>A0A409WN61</accession>
<keyword evidence="7" id="KW-1185">Reference proteome</keyword>
<feature type="domain" description="MYND-type" evidence="5">
    <location>
        <begin position="354"/>
        <end position="399"/>
    </location>
</feature>
<dbReference type="SUPFAM" id="SSF144232">
    <property type="entry name" value="HIT/MYND zinc finger-like"/>
    <property type="match status" value="1"/>
</dbReference>
<dbReference type="InParanoid" id="A0A409WN61"/>
<dbReference type="PROSITE" id="PS50865">
    <property type="entry name" value="ZF_MYND_2"/>
    <property type="match status" value="1"/>
</dbReference>
<dbReference type="InterPro" id="IPR002893">
    <property type="entry name" value="Znf_MYND"/>
</dbReference>
<evidence type="ECO:0000256" key="2">
    <source>
        <dbReference type="ARBA" id="ARBA00022771"/>
    </source>
</evidence>
<dbReference type="EMBL" id="NHYE01004979">
    <property type="protein sequence ID" value="PPQ79930.1"/>
    <property type="molecule type" value="Genomic_DNA"/>
</dbReference>
<dbReference type="Proteomes" id="UP000284706">
    <property type="component" value="Unassembled WGS sequence"/>
</dbReference>
<evidence type="ECO:0000256" key="1">
    <source>
        <dbReference type="ARBA" id="ARBA00022723"/>
    </source>
</evidence>
<dbReference type="GO" id="GO:0008270">
    <property type="term" value="F:zinc ion binding"/>
    <property type="evidence" value="ECO:0007669"/>
    <property type="project" value="UniProtKB-KW"/>
</dbReference>
<evidence type="ECO:0000256" key="4">
    <source>
        <dbReference type="PROSITE-ProRule" id="PRU00134"/>
    </source>
</evidence>
<comment type="caution">
    <text evidence="6">The sequence shown here is derived from an EMBL/GenBank/DDBJ whole genome shotgun (WGS) entry which is preliminary data.</text>
</comment>
<dbReference type="PROSITE" id="PS01360">
    <property type="entry name" value="ZF_MYND_1"/>
    <property type="match status" value="1"/>
</dbReference>
<keyword evidence="1" id="KW-0479">Metal-binding</keyword>
<evidence type="ECO:0000313" key="7">
    <source>
        <dbReference type="Proteomes" id="UP000284706"/>
    </source>
</evidence>
<reference evidence="6 7" key="1">
    <citation type="journal article" date="2018" name="Evol. Lett.">
        <title>Horizontal gene cluster transfer increased hallucinogenic mushroom diversity.</title>
        <authorList>
            <person name="Reynolds H.T."/>
            <person name="Vijayakumar V."/>
            <person name="Gluck-Thaler E."/>
            <person name="Korotkin H.B."/>
            <person name="Matheny P.B."/>
            <person name="Slot J.C."/>
        </authorList>
    </citation>
    <scope>NUCLEOTIDE SEQUENCE [LARGE SCALE GENOMIC DNA]</scope>
    <source>
        <strain evidence="6 7">SRW20</strain>
    </source>
</reference>
<dbReference type="AlphaFoldDB" id="A0A409WN61"/>
<dbReference type="Gene3D" id="6.10.140.2220">
    <property type="match status" value="1"/>
</dbReference>
<gene>
    <name evidence="6" type="ORF">CVT26_004159</name>
</gene>
<keyword evidence="2 4" id="KW-0863">Zinc-finger</keyword>
<organism evidence="6 7">
    <name type="scientific">Gymnopilus dilepis</name>
    <dbReference type="NCBI Taxonomy" id="231916"/>
    <lineage>
        <taxon>Eukaryota</taxon>
        <taxon>Fungi</taxon>
        <taxon>Dikarya</taxon>
        <taxon>Basidiomycota</taxon>
        <taxon>Agaricomycotina</taxon>
        <taxon>Agaricomycetes</taxon>
        <taxon>Agaricomycetidae</taxon>
        <taxon>Agaricales</taxon>
        <taxon>Agaricineae</taxon>
        <taxon>Hymenogastraceae</taxon>
        <taxon>Gymnopilus</taxon>
    </lineage>
</organism>